<dbReference type="EMBL" id="FNXB01000012">
    <property type="protein sequence ID" value="SEH85090.1"/>
    <property type="molecule type" value="Genomic_DNA"/>
</dbReference>
<dbReference type="SUPFAM" id="SSF53448">
    <property type="entry name" value="Nucleotide-diphospho-sugar transferases"/>
    <property type="match status" value="1"/>
</dbReference>
<keyword evidence="2" id="KW-0808">Transferase</keyword>
<name>A0A1H8L005_9HYPH</name>
<dbReference type="Gene3D" id="3.90.550.10">
    <property type="entry name" value="Spore Coat Polysaccharide Biosynthesis Protein SpsA, Chain A"/>
    <property type="match status" value="1"/>
</dbReference>
<dbReference type="STRING" id="501024.RTCCBAU85039_2684"/>
<dbReference type="InterPro" id="IPR029044">
    <property type="entry name" value="Nucleotide-diphossugar_trans"/>
</dbReference>
<dbReference type="PANTHER" id="PTHR43685:SF11">
    <property type="entry name" value="GLYCOSYLTRANSFERASE TAGX-RELATED"/>
    <property type="match status" value="1"/>
</dbReference>
<dbReference type="CDD" id="cd00761">
    <property type="entry name" value="Glyco_tranf_GTA_type"/>
    <property type="match status" value="1"/>
</dbReference>
<evidence type="ECO:0000313" key="3">
    <source>
        <dbReference type="EMBL" id="SEN98483.1"/>
    </source>
</evidence>
<dbReference type="Pfam" id="PF00535">
    <property type="entry name" value="Glycos_transf_2"/>
    <property type="match status" value="1"/>
</dbReference>
<keyword evidence="5" id="KW-1185">Reference proteome</keyword>
<evidence type="ECO:0000259" key="1">
    <source>
        <dbReference type="Pfam" id="PF00535"/>
    </source>
</evidence>
<dbReference type="GO" id="GO:0016740">
    <property type="term" value="F:transferase activity"/>
    <property type="evidence" value="ECO:0007669"/>
    <property type="project" value="UniProtKB-KW"/>
</dbReference>
<evidence type="ECO:0000313" key="2">
    <source>
        <dbReference type="EMBL" id="SEH85090.1"/>
    </source>
</evidence>
<organism evidence="2 4">
    <name type="scientific">Rhizobium tibeticum</name>
    <dbReference type="NCBI Taxonomy" id="501024"/>
    <lineage>
        <taxon>Bacteria</taxon>
        <taxon>Pseudomonadati</taxon>
        <taxon>Pseudomonadota</taxon>
        <taxon>Alphaproteobacteria</taxon>
        <taxon>Hyphomicrobiales</taxon>
        <taxon>Rhizobiaceae</taxon>
        <taxon>Rhizobium/Agrobacterium group</taxon>
        <taxon>Rhizobium</taxon>
    </lineage>
</organism>
<reference evidence="4" key="2">
    <citation type="submission" date="2016-10" db="EMBL/GenBank/DDBJ databases">
        <authorList>
            <person name="Wibberg D."/>
        </authorList>
    </citation>
    <scope>NUCLEOTIDE SEQUENCE [LARGE SCALE GENOMIC DNA]</scope>
</reference>
<gene>
    <name evidence="2" type="ORF">RTCCBAU85039_2684</name>
    <name evidence="3" type="ORF">SAMN05216228_101043</name>
</gene>
<dbReference type="AlphaFoldDB" id="A0A1H8L005"/>
<dbReference type="InterPro" id="IPR001173">
    <property type="entry name" value="Glyco_trans_2-like"/>
</dbReference>
<reference evidence="2" key="1">
    <citation type="submission" date="2016-10" db="EMBL/GenBank/DDBJ databases">
        <authorList>
            <person name="de Groot N.N."/>
        </authorList>
    </citation>
    <scope>NUCLEOTIDE SEQUENCE [LARGE SCALE GENOMIC DNA]</scope>
    <source>
        <strain evidence="2">CCBAU85039</strain>
    </source>
</reference>
<feature type="domain" description="Glycosyltransferase 2-like" evidence="1">
    <location>
        <begin position="13"/>
        <end position="176"/>
    </location>
</feature>
<accession>A0A1H8L005</accession>
<dbReference type="Proteomes" id="UP000183063">
    <property type="component" value="Unassembled WGS sequence"/>
</dbReference>
<sequence length="311" mass="34351">MMQENKGSVEAVVCIPTFRRPAWLARTLSSLVDQVTDFPFAIVVVDNDAANPAGARYARDCLARANLPFLILTEERQGNCYAINRAFGEAMAAFPEAEFLLMIDDDEMALPGWLAAIVGTARRESADIVGGPVVREFEVPVSDAVTQHLLFGSIEGSTRAIDQIHGSGNCLIRRRVFAGLTSPLFDVRFNFLGGGDMEFFTRCRKAGFKCWWCAEAQIREFVPEERVSARFLMKRSLRTGSINYVIDRIHSTSAMRVVAKNALSLGAGCLRSMALFLRTRRLLPASHPLLVSLGRTLASLGFLPTPYRANN</sequence>
<evidence type="ECO:0000313" key="5">
    <source>
        <dbReference type="Proteomes" id="UP000198939"/>
    </source>
</evidence>
<dbReference type="Proteomes" id="UP000198939">
    <property type="component" value="Unassembled WGS sequence"/>
</dbReference>
<reference evidence="3 5" key="3">
    <citation type="submission" date="2016-10" db="EMBL/GenBank/DDBJ databases">
        <authorList>
            <person name="Varghese N."/>
            <person name="Submissions S."/>
        </authorList>
    </citation>
    <scope>NUCLEOTIDE SEQUENCE [LARGE SCALE GENOMIC DNA]</scope>
    <source>
        <strain evidence="3 5">CGMCC 1.7071</strain>
    </source>
</reference>
<dbReference type="PANTHER" id="PTHR43685">
    <property type="entry name" value="GLYCOSYLTRANSFERASE"/>
    <property type="match status" value="1"/>
</dbReference>
<dbReference type="InterPro" id="IPR050834">
    <property type="entry name" value="Glycosyltransf_2"/>
</dbReference>
<evidence type="ECO:0000313" key="4">
    <source>
        <dbReference type="Proteomes" id="UP000183063"/>
    </source>
</evidence>
<proteinExistence type="predicted"/>
<protein>
    <submittedName>
        <fullName evidence="3">Glycosyltransferase, GT2 family</fullName>
    </submittedName>
    <submittedName>
        <fullName evidence="2">Mycofactocin system glycosyltransferase</fullName>
    </submittedName>
</protein>
<dbReference type="EMBL" id="FOCV01000010">
    <property type="protein sequence ID" value="SEN98483.1"/>
    <property type="molecule type" value="Genomic_DNA"/>
</dbReference>